<dbReference type="GO" id="GO:0070390">
    <property type="term" value="C:transcription export complex 2"/>
    <property type="evidence" value="ECO:0007669"/>
    <property type="project" value="TreeGrafter"/>
</dbReference>
<dbReference type="PANTHER" id="PTHR12436:SF3">
    <property type="entry name" value="GERMINAL-CENTER ASSOCIATED NUCLEAR PROTEIN"/>
    <property type="match status" value="1"/>
</dbReference>
<evidence type="ECO:0000256" key="1">
    <source>
        <dbReference type="SAM" id="MobiDB-lite"/>
    </source>
</evidence>
<accession>A0A7J7N9Z3</accession>
<keyword evidence="4" id="KW-1185">Reference proteome</keyword>
<gene>
    <name evidence="3" type="ORF">GIB67_024699</name>
</gene>
<feature type="domain" description="SAC3/GANP/THP3 conserved" evidence="2">
    <location>
        <begin position="62"/>
        <end position="353"/>
    </location>
</feature>
<organism evidence="3 4">
    <name type="scientific">Kingdonia uniflora</name>
    <dbReference type="NCBI Taxonomy" id="39325"/>
    <lineage>
        <taxon>Eukaryota</taxon>
        <taxon>Viridiplantae</taxon>
        <taxon>Streptophyta</taxon>
        <taxon>Embryophyta</taxon>
        <taxon>Tracheophyta</taxon>
        <taxon>Spermatophyta</taxon>
        <taxon>Magnoliopsida</taxon>
        <taxon>Ranunculales</taxon>
        <taxon>Circaeasteraceae</taxon>
        <taxon>Kingdonia</taxon>
    </lineage>
</organism>
<evidence type="ECO:0000313" key="4">
    <source>
        <dbReference type="Proteomes" id="UP000541444"/>
    </source>
</evidence>
<dbReference type="Gene3D" id="1.25.40.990">
    <property type="match status" value="1"/>
</dbReference>
<feature type="compositionally biased region" description="Low complexity" evidence="1">
    <location>
        <begin position="25"/>
        <end position="41"/>
    </location>
</feature>
<evidence type="ECO:0000259" key="2">
    <source>
        <dbReference type="Pfam" id="PF03399"/>
    </source>
</evidence>
<dbReference type="FunFam" id="1.25.40.990:FF:000012">
    <property type="entry name" value="SAC3 family protein C"/>
    <property type="match status" value="1"/>
</dbReference>
<evidence type="ECO:0000313" key="3">
    <source>
        <dbReference type="EMBL" id="KAF6163844.1"/>
    </source>
</evidence>
<feature type="compositionally biased region" description="Basic residues" evidence="1">
    <location>
        <begin position="1"/>
        <end position="10"/>
    </location>
</feature>
<sequence>MERRGRGRGRARGERNLGFHNRGRNPSSSSNKFASSSNTHSNKNNEESSTITSSIVGTCNDMCPVKERAQRERLRDLSVFERLDGNRGKTSPSLAVKKFCRTISTMDIQPSDVRPLQVLQDTLFYLFRLLDSSEHPFELVHDFIFDRTRAIRQDISMQNITSVQAIHMYEEMVKFHIVSQYKLPKCSDDPNISSSHLNMEQLSKCLLSLYDLYDASRKSNSINDNEAEFYSYYVLLHLDSESQKMGESLSLWLRHLTTPVVKSKEMCFARRMLRFFRMGNYKCFFSTIAAEASYLHYCLMEPLIHEVRLHAVTCINYAGYKLHPYPLEHLSKLLMMVESDMESLCNSCGFEISSDEAGNKLLPLKQTGSCRTKTGFQKYTFMGSERIQSLNDSFRMLQASYHKDS</sequence>
<dbReference type="PANTHER" id="PTHR12436">
    <property type="entry name" value="80 KDA MCM3-ASSOCIATED PROTEIN"/>
    <property type="match status" value="1"/>
</dbReference>
<proteinExistence type="predicted"/>
<protein>
    <recommendedName>
        <fullName evidence="2">SAC3/GANP/THP3 conserved domain-containing protein</fullName>
    </recommendedName>
</protein>
<dbReference type="Pfam" id="PF03399">
    <property type="entry name" value="SAC3_GANP"/>
    <property type="match status" value="1"/>
</dbReference>
<dbReference type="InterPro" id="IPR045107">
    <property type="entry name" value="SAC3/GANP/THP3"/>
</dbReference>
<dbReference type="GO" id="GO:0006406">
    <property type="term" value="P:mRNA export from nucleus"/>
    <property type="evidence" value="ECO:0007669"/>
    <property type="project" value="TreeGrafter"/>
</dbReference>
<dbReference type="InterPro" id="IPR005062">
    <property type="entry name" value="SAC3/GANP/THP3_conserved"/>
</dbReference>
<reference evidence="3 4" key="1">
    <citation type="journal article" date="2020" name="IScience">
        <title>Genome Sequencing of the Endangered Kingdonia uniflora (Circaeasteraceae, Ranunculales) Reveals Potential Mechanisms of Evolutionary Specialization.</title>
        <authorList>
            <person name="Sun Y."/>
            <person name="Deng T."/>
            <person name="Zhang A."/>
            <person name="Moore M.J."/>
            <person name="Landis J.B."/>
            <person name="Lin N."/>
            <person name="Zhang H."/>
            <person name="Zhang X."/>
            <person name="Huang J."/>
            <person name="Zhang X."/>
            <person name="Sun H."/>
            <person name="Wang H."/>
        </authorList>
    </citation>
    <scope>NUCLEOTIDE SEQUENCE [LARGE SCALE GENOMIC DNA]</scope>
    <source>
        <strain evidence="3">TB1705</strain>
        <tissue evidence="3">Leaf</tissue>
    </source>
</reference>
<dbReference type="EMBL" id="JACGCM010000957">
    <property type="protein sequence ID" value="KAF6163844.1"/>
    <property type="molecule type" value="Genomic_DNA"/>
</dbReference>
<dbReference type="AlphaFoldDB" id="A0A7J7N9Z3"/>
<feature type="region of interest" description="Disordered" evidence="1">
    <location>
        <begin position="1"/>
        <end position="52"/>
    </location>
</feature>
<dbReference type="GO" id="GO:0005737">
    <property type="term" value="C:cytoplasm"/>
    <property type="evidence" value="ECO:0007669"/>
    <property type="project" value="TreeGrafter"/>
</dbReference>
<comment type="caution">
    <text evidence="3">The sequence shown here is derived from an EMBL/GenBank/DDBJ whole genome shotgun (WGS) entry which is preliminary data.</text>
</comment>
<dbReference type="Proteomes" id="UP000541444">
    <property type="component" value="Unassembled WGS sequence"/>
</dbReference>
<dbReference type="OrthoDB" id="264795at2759"/>
<name>A0A7J7N9Z3_9MAGN</name>